<feature type="domain" description="G" evidence="3">
    <location>
        <begin position="14"/>
        <end position="128"/>
    </location>
</feature>
<feature type="domain" description="Hydrogen maturase F tetramerization" evidence="5">
    <location>
        <begin position="277"/>
        <end position="391"/>
    </location>
</feature>
<dbReference type="InterPro" id="IPR005225">
    <property type="entry name" value="Small_GTP-bd"/>
</dbReference>
<dbReference type="Gene3D" id="3.40.50.11410">
    <property type="match status" value="1"/>
</dbReference>
<dbReference type="eggNOG" id="COG0486">
    <property type="taxonomic scope" value="Bacteria"/>
</dbReference>
<evidence type="ECO:0000313" key="7">
    <source>
        <dbReference type="Proteomes" id="UP000016638"/>
    </source>
</evidence>
<dbReference type="InterPro" id="IPR041606">
    <property type="entry name" value="HydF_dimer"/>
</dbReference>
<reference evidence="6 7" key="1">
    <citation type="submission" date="2013-08" db="EMBL/GenBank/DDBJ databases">
        <authorList>
            <person name="Durkin A.S."/>
            <person name="Haft D.R."/>
            <person name="McCorrison J."/>
            <person name="Torralba M."/>
            <person name="Gillis M."/>
            <person name="Haft D.H."/>
            <person name="Methe B."/>
            <person name="Sutton G."/>
            <person name="Nelson K.E."/>
        </authorList>
    </citation>
    <scope>NUCLEOTIDE SEQUENCE [LARGE SCALE GENOMIC DNA]</scope>
    <source>
        <strain evidence="6 7">F0195</strain>
    </source>
</reference>
<feature type="domain" description="Hydrogen maturase F dimerization" evidence="4">
    <location>
        <begin position="174"/>
        <end position="272"/>
    </location>
</feature>
<dbReference type="NCBIfam" id="TIGR00231">
    <property type="entry name" value="small_GTP"/>
    <property type="match status" value="1"/>
</dbReference>
<dbReference type="PANTHER" id="PTHR42714">
    <property type="entry name" value="TRNA MODIFICATION GTPASE GTPBP3"/>
    <property type="match status" value="1"/>
</dbReference>
<protein>
    <submittedName>
        <fullName evidence="6">[FeFe] hydrogenase H-cluster maturation GTPase HydF</fullName>
    </submittedName>
</protein>
<dbReference type="Gene3D" id="3.40.50.11420">
    <property type="match status" value="1"/>
</dbReference>
<dbReference type="Pfam" id="PF18133">
    <property type="entry name" value="HydF_tetramer"/>
    <property type="match status" value="1"/>
</dbReference>
<dbReference type="RefSeq" id="WP_021727161.1">
    <property type="nucleotide sequence ID" value="NZ_AWEZ01000067.1"/>
</dbReference>
<dbReference type="NCBIfam" id="TIGR03918">
    <property type="entry name" value="GTP_HydF"/>
    <property type="match status" value="1"/>
</dbReference>
<dbReference type="PANTHER" id="PTHR42714:SF6">
    <property type="entry name" value="TRANSLATION INITIATION FACTOR IF-2"/>
    <property type="match status" value="1"/>
</dbReference>
<keyword evidence="7" id="KW-1185">Reference proteome</keyword>
<dbReference type="InterPro" id="IPR040644">
    <property type="entry name" value="HydF_tetramer"/>
</dbReference>
<dbReference type="Gene3D" id="3.40.50.300">
    <property type="entry name" value="P-loop containing nucleotide triphosphate hydrolases"/>
    <property type="match status" value="1"/>
</dbReference>
<dbReference type="Pfam" id="PF18128">
    <property type="entry name" value="HydF_dimer"/>
    <property type="match status" value="1"/>
</dbReference>
<dbReference type="GO" id="GO:0005737">
    <property type="term" value="C:cytoplasm"/>
    <property type="evidence" value="ECO:0007669"/>
    <property type="project" value="TreeGrafter"/>
</dbReference>
<dbReference type="SUPFAM" id="SSF52540">
    <property type="entry name" value="P-loop containing nucleoside triphosphate hydrolases"/>
    <property type="match status" value="1"/>
</dbReference>
<sequence length="445" mass="47147">MGMSDTPSAERVHIGFFGRRNAGKSCVVNAITGQGLSVVSDTLGTTTDPVRKSMELLPLGPVVVIDTPGFDDVGTLGQRRVHATRRVLDQTDLAVLVVDATQGLGACDEQLIGLFRSHDVPYVVAYNKRDLLGALPEAGAHDVYVSGLTGEGIGALKERIAAIGTAGHDVLPMLLDLVGPDDLVVLVVPIDKAAPRGRLILPEQMAVRDVLDAGAECLVVQEVRLGRTLERMAPRKPTLVVTDSQVFGSVSRVVPQDVRLTSFSILMARHKGLLAGAVEGVRALDGLADGDRVLVSEGCTHHRQCDDIGTVKLPHWLAEHTGCDLALETTSGRGFPDDVTPYRLVIHCGGCMLNAREMAHRATQCAGQGVPMTNYGIAIAHMKGILRRSLSLFPDLVATLDAEPRDHDRGVSDDFGDGRAPANVTALVTGAAAREVSAQGDASVR</sequence>
<evidence type="ECO:0000259" key="3">
    <source>
        <dbReference type="Pfam" id="PF01926"/>
    </source>
</evidence>
<keyword evidence="1" id="KW-0547">Nucleotide-binding</keyword>
<evidence type="ECO:0000259" key="5">
    <source>
        <dbReference type="Pfam" id="PF18133"/>
    </source>
</evidence>
<proteinExistence type="predicted"/>
<dbReference type="GO" id="GO:0002098">
    <property type="term" value="P:tRNA wobble uridine modification"/>
    <property type="evidence" value="ECO:0007669"/>
    <property type="project" value="TreeGrafter"/>
</dbReference>
<dbReference type="GO" id="GO:0030488">
    <property type="term" value="P:tRNA methylation"/>
    <property type="evidence" value="ECO:0007669"/>
    <property type="project" value="TreeGrafter"/>
</dbReference>
<evidence type="ECO:0000313" key="6">
    <source>
        <dbReference type="EMBL" id="ERL06388.1"/>
    </source>
</evidence>
<dbReference type="InterPro" id="IPR006073">
    <property type="entry name" value="GTP-bd"/>
</dbReference>
<organism evidence="6 7">
    <name type="scientific">Olsenella profusa F0195</name>
    <dbReference type="NCBI Taxonomy" id="1125712"/>
    <lineage>
        <taxon>Bacteria</taxon>
        <taxon>Bacillati</taxon>
        <taxon>Actinomycetota</taxon>
        <taxon>Coriobacteriia</taxon>
        <taxon>Coriobacteriales</taxon>
        <taxon>Atopobiaceae</taxon>
        <taxon>Olsenella</taxon>
    </lineage>
</organism>
<dbReference type="STRING" id="1125712.HMPREF1316_1240"/>
<name>U2TJL6_9ACTN</name>
<dbReference type="AlphaFoldDB" id="U2TJL6"/>
<evidence type="ECO:0000259" key="4">
    <source>
        <dbReference type="Pfam" id="PF18128"/>
    </source>
</evidence>
<dbReference type="Proteomes" id="UP000016638">
    <property type="component" value="Unassembled WGS sequence"/>
</dbReference>
<dbReference type="EMBL" id="AWEZ01000067">
    <property type="protein sequence ID" value="ERL06388.1"/>
    <property type="molecule type" value="Genomic_DNA"/>
</dbReference>
<dbReference type="GO" id="GO:0005525">
    <property type="term" value="F:GTP binding"/>
    <property type="evidence" value="ECO:0007669"/>
    <property type="project" value="UniProtKB-KW"/>
</dbReference>
<dbReference type="Pfam" id="PF01926">
    <property type="entry name" value="MMR_HSR1"/>
    <property type="match status" value="1"/>
</dbReference>
<evidence type="ECO:0000256" key="1">
    <source>
        <dbReference type="ARBA" id="ARBA00022741"/>
    </source>
</evidence>
<dbReference type="PATRIC" id="fig|1125712.3.peg.2236"/>
<comment type="caution">
    <text evidence="6">The sequence shown here is derived from an EMBL/GenBank/DDBJ whole genome shotgun (WGS) entry which is preliminary data.</text>
</comment>
<keyword evidence="2" id="KW-0342">GTP-binding</keyword>
<evidence type="ECO:0000256" key="2">
    <source>
        <dbReference type="ARBA" id="ARBA00023134"/>
    </source>
</evidence>
<dbReference type="InterPro" id="IPR027417">
    <property type="entry name" value="P-loop_NTPase"/>
</dbReference>
<dbReference type="CDD" id="cd00880">
    <property type="entry name" value="Era_like"/>
    <property type="match status" value="1"/>
</dbReference>
<accession>U2TJL6</accession>
<dbReference type="OrthoDB" id="9811338at2"/>
<gene>
    <name evidence="6" type="primary">hydF</name>
    <name evidence="6" type="ORF">HMPREF1316_1240</name>
</gene>
<dbReference type="InterPro" id="IPR023873">
    <property type="entry name" value="FeFe-hyd_GTPase_HydF"/>
</dbReference>